<dbReference type="EMBL" id="KF148055">
    <property type="protein sequence ID" value="AGP24947.1"/>
    <property type="molecule type" value="Genomic_DNA"/>
</dbReference>
<evidence type="ECO:0000313" key="1">
    <source>
        <dbReference type="EMBL" id="AGP24947.1"/>
    </source>
</evidence>
<reference evidence="1 2" key="1">
    <citation type="submission" date="2013-05" db="EMBL/GenBank/DDBJ databases">
        <authorList>
            <person name="Anany H."/>
            <person name="Corbeil J."/>
            <person name="Kropinski A.M."/>
            <person name="Moineau S."/>
            <person name="Plante P.-L."/>
            <person name="Tremblay D."/>
        </authorList>
    </citation>
    <scope>NUCLEOTIDE SEQUENCE [LARGE SCALE GENOMIC DNA]</scope>
</reference>
<accession>S4WZQ6</accession>
<proteinExistence type="predicted"/>
<gene>
    <name evidence="1" type="ORF">Jersey_59</name>
</gene>
<dbReference type="KEGG" id="vg:16900993"/>
<sequence>MVQRYSIYGMSDTCPDDHSTLVRYEDYAALKAHADAMCEELYLYDSGERVSFESYINYTEWLSKQGEGK</sequence>
<protein>
    <submittedName>
        <fullName evidence="1">Uncharacterized protein</fullName>
    </submittedName>
</protein>
<name>S4WZQ6_9CAUD</name>
<evidence type="ECO:0000313" key="2">
    <source>
        <dbReference type="Proteomes" id="UP000014902"/>
    </source>
</evidence>
<keyword evidence="2" id="KW-1185">Reference proteome</keyword>
<dbReference type="GeneID" id="16900993"/>
<dbReference type="RefSeq" id="YP_008239768.1">
    <property type="nucleotide sequence ID" value="NC_021777.1"/>
</dbReference>
<organism evidence="1 2">
    <name type="scientific">Salmonella phage Jersey</name>
    <dbReference type="NCBI Taxonomy" id="1340534"/>
    <lineage>
        <taxon>Viruses</taxon>
        <taxon>Duplodnaviria</taxon>
        <taxon>Heunggongvirae</taxon>
        <taxon>Uroviricota</taxon>
        <taxon>Caudoviricetes</taxon>
        <taxon>Sarkviridae</taxon>
        <taxon>Guernseyvirinae</taxon>
        <taxon>Jerseyvirus</taxon>
        <taxon>Jerseyvirus jersey</taxon>
    </lineage>
</organism>
<dbReference type="Proteomes" id="UP000014902">
    <property type="component" value="Segment"/>
</dbReference>